<keyword evidence="8" id="KW-0966">Cell projection</keyword>
<dbReference type="InterPro" id="IPR006300">
    <property type="entry name" value="FlgB"/>
</dbReference>
<comment type="similarity">
    <text evidence="2 6">Belongs to the flagella basal body rod proteins family.</text>
</comment>
<protein>
    <recommendedName>
        <fullName evidence="3 6">Flagellar basal body rod protein FlgB</fullName>
    </recommendedName>
</protein>
<comment type="subcellular location">
    <subcellularLocation>
        <location evidence="1 6">Bacterial flagellum basal body</location>
    </subcellularLocation>
</comment>
<dbReference type="AlphaFoldDB" id="A0A520MFV8"/>
<dbReference type="PIRSF" id="PIRSF002889">
    <property type="entry name" value="Rod_FlgB"/>
    <property type="match status" value="1"/>
</dbReference>
<organism evidence="8 9">
    <name type="scientific">SAR92 clade bacterium</name>
    <dbReference type="NCBI Taxonomy" id="2315479"/>
    <lineage>
        <taxon>Bacteria</taxon>
        <taxon>Pseudomonadati</taxon>
        <taxon>Pseudomonadota</taxon>
        <taxon>Gammaproteobacteria</taxon>
        <taxon>Cellvibrionales</taxon>
        <taxon>Porticoccaceae</taxon>
        <taxon>SAR92 clade</taxon>
    </lineage>
</organism>
<comment type="function">
    <text evidence="5 6">Structural component of flagellum, the bacterial motility apparatus. Part of the rod structure of flagellar basal body.</text>
</comment>
<accession>A0A520MFV8</accession>
<proteinExistence type="inferred from homology"/>
<evidence type="ECO:0000256" key="2">
    <source>
        <dbReference type="ARBA" id="ARBA00009677"/>
    </source>
</evidence>
<evidence type="ECO:0000259" key="7">
    <source>
        <dbReference type="Pfam" id="PF00460"/>
    </source>
</evidence>
<dbReference type="NCBIfam" id="TIGR01396">
    <property type="entry name" value="FlgB"/>
    <property type="match status" value="1"/>
</dbReference>
<dbReference type="Pfam" id="PF00460">
    <property type="entry name" value="Flg_bb_rod"/>
    <property type="match status" value="1"/>
</dbReference>
<dbReference type="GO" id="GO:0071978">
    <property type="term" value="P:bacterial-type flagellum-dependent swarming motility"/>
    <property type="evidence" value="ECO:0007669"/>
    <property type="project" value="TreeGrafter"/>
</dbReference>
<evidence type="ECO:0000256" key="1">
    <source>
        <dbReference type="ARBA" id="ARBA00004117"/>
    </source>
</evidence>
<sequence>MKLIDTTFGIHEHALTLRSQRMEVLARNIANSDTPNFKAQDIDFKASLKRVQANDSLAVTNSGHMQASNLAGNGSLMFTVPVNSSADGNTVELSVEQAKYGKAAAQYQATLRFLEGDISALRKVLKGE</sequence>
<evidence type="ECO:0000256" key="3">
    <source>
        <dbReference type="ARBA" id="ARBA00014376"/>
    </source>
</evidence>
<dbReference type="InterPro" id="IPR001444">
    <property type="entry name" value="Flag_bb_rod_N"/>
</dbReference>
<evidence type="ECO:0000313" key="8">
    <source>
        <dbReference type="EMBL" id="RZO20087.1"/>
    </source>
</evidence>
<feature type="domain" description="Flagellar basal body rod protein N-terminal" evidence="7">
    <location>
        <begin position="11"/>
        <end position="38"/>
    </location>
</feature>
<comment type="subunit">
    <text evidence="6">The basal body constitutes a major portion of the flagellar organelle and consists of a number of rings mounted on a central rod.</text>
</comment>
<evidence type="ECO:0000313" key="9">
    <source>
        <dbReference type="Proteomes" id="UP000315889"/>
    </source>
</evidence>
<comment type="caution">
    <text evidence="8">The sequence shown here is derived from an EMBL/GenBank/DDBJ whole genome shotgun (WGS) entry which is preliminary data.</text>
</comment>
<dbReference type="PANTHER" id="PTHR30435">
    <property type="entry name" value="FLAGELLAR PROTEIN"/>
    <property type="match status" value="1"/>
</dbReference>
<evidence type="ECO:0000256" key="5">
    <source>
        <dbReference type="ARBA" id="ARBA00024934"/>
    </source>
</evidence>
<name>A0A520MFV8_9GAMM</name>
<dbReference type="Proteomes" id="UP000315889">
    <property type="component" value="Unassembled WGS sequence"/>
</dbReference>
<gene>
    <name evidence="8" type="primary">flgB</name>
    <name evidence="8" type="ORF">EVB03_05680</name>
</gene>
<dbReference type="EMBL" id="SHBP01000006">
    <property type="protein sequence ID" value="RZO20087.1"/>
    <property type="molecule type" value="Genomic_DNA"/>
</dbReference>
<evidence type="ECO:0000256" key="4">
    <source>
        <dbReference type="ARBA" id="ARBA00023143"/>
    </source>
</evidence>
<evidence type="ECO:0000256" key="6">
    <source>
        <dbReference type="PIRNR" id="PIRNR002889"/>
    </source>
</evidence>
<reference evidence="8 9" key="1">
    <citation type="submission" date="2019-02" db="EMBL/GenBank/DDBJ databases">
        <title>Prokaryotic population dynamics and viral predation in marine succession experiment using metagenomics: the confinement effect.</title>
        <authorList>
            <person name="Haro-Moreno J.M."/>
            <person name="Rodriguez-Valera F."/>
            <person name="Lopez-Perez M."/>
        </authorList>
    </citation>
    <scope>NUCLEOTIDE SEQUENCE [LARGE SCALE GENOMIC DNA]</scope>
    <source>
        <strain evidence="8">MED-G170</strain>
    </source>
</reference>
<dbReference type="GO" id="GO:0030694">
    <property type="term" value="C:bacterial-type flagellum basal body, rod"/>
    <property type="evidence" value="ECO:0007669"/>
    <property type="project" value="InterPro"/>
</dbReference>
<keyword evidence="4 6" id="KW-0975">Bacterial flagellum</keyword>
<dbReference type="PANTHER" id="PTHR30435:SF12">
    <property type="entry name" value="FLAGELLAR BASAL BODY ROD PROTEIN FLGB"/>
    <property type="match status" value="1"/>
</dbReference>
<keyword evidence="8" id="KW-0969">Cilium</keyword>
<keyword evidence="8" id="KW-0282">Flagellum</keyword>